<dbReference type="InterPro" id="IPR010819">
    <property type="entry name" value="AGE/CE"/>
</dbReference>
<comment type="similarity">
    <text evidence="1">Belongs to the N-acylglucosamine 2-epimerase family.</text>
</comment>
<dbReference type="Gene3D" id="1.50.10.10">
    <property type="match status" value="1"/>
</dbReference>
<name>A0ABT2S990_9FIRM</name>
<comment type="caution">
    <text evidence="3">The sequence shown here is derived from an EMBL/GenBank/DDBJ whole genome shotgun (WGS) entry which is preliminary data.</text>
</comment>
<dbReference type="InterPro" id="IPR008928">
    <property type="entry name" value="6-hairpin_glycosidase_sf"/>
</dbReference>
<evidence type="ECO:0000256" key="2">
    <source>
        <dbReference type="ARBA" id="ARBA00023235"/>
    </source>
</evidence>
<organism evidence="3 4">
    <name type="scientific">Dorea ammoniilytica</name>
    <dbReference type="NCBI Taxonomy" id="2981788"/>
    <lineage>
        <taxon>Bacteria</taxon>
        <taxon>Bacillati</taxon>
        <taxon>Bacillota</taxon>
        <taxon>Clostridia</taxon>
        <taxon>Lachnospirales</taxon>
        <taxon>Lachnospiraceae</taxon>
        <taxon>Dorea</taxon>
    </lineage>
</organism>
<dbReference type="Proteomes" id="UP001207605">
    <property type="component" value="Unassembled WGS sequence"/>
</dbReference>
<evidence type="ECO:0000313" key="4">
    <source>
        <dbReference type="Proteomes" id="UP001207605"/>
    </source>
</evidence>
<dbReference type="Pfam" id="PF07221">
    <property type="entry name" value="GlcNAc_2-epim"/>
    <property type="match status" value="1"/>
</dbReference>
<dbReference type="SUPFAM" id="SSF48208">
    <property type="entry name" value="Six-hairpin glycosidases"/>
    <property type="match status" value="1"/>
</dbReference>
<keyword evidence="4" id="KW-1185">Reference proteome</keyword>
<sequence>MNFLCVNDALRYLISKTEEKYVIDSSENKEFLRKMRNELFSFGRNFASPGGSSYYLGTDGTPMKDKNRETWITSRMAHVYSIGALLGHEGSESLADAALEGLKEELYDQANGGWYAGFSADGGIIPTKQCYAHAFVILAATSGILANRPGAGELLKEALEVYDRYFWDEKDGLARDTWDTEFKNLSDYRGLNANMHSVEAFLAVADVTGNEMYRERAGRIIRHVIGWAKSNEWRIPEHFDSNWNMDLECNKDTPDDQFKPYGATPGHGIEWARLITQWACSTYESEKDRYEYVESAERLFQRAIADAWNVDGAPGICYTTDWDGRPVVHDRMHWTLAEAINTSAVLYHLTGKAYYATKYYDFMKYLDEKVLDHENKSWFHQLDRKNQVLDTVWPGKPDIYHALQATLIPYSAIDTSVAAAVH</sequence>
<reference evidence="3 4" key="1">
    <citation type="journal article" date="2021" name="ISME Commun">
        <title>Automated analysis of genomic sequences facilitates high-throughput and comprehensive description of bacteria.</title>
        <authorList>
            <person name="Hitch T.C.A."/>
        </authorList>
    </citation>
    <scope>NUCLEOTIDE SEQUENCE [LARGE SCALE GENOMIC DNA]</scope>
    <source>
        <strain evidence="3 4">Sanger_02</strain>
    </source>
</reference>
<accession>A0ABT2S990</accession>
<dbReference type="EMBL" id="JAOQJV010000028">
    <property type="protein sequence ID" value="MCU6701151.1"/>
    <property type="molecule type" value="Genomic_DNA"/>
</dbReference>
<dbReference type="InterPro" id="IPR012341">
    <property type="entry name" value="6hp_glycosidase-like_sf"/>
</dbReference>
<proteinExistence type="inferred from homology"/>
<gene>
    <name evidence="3" type="ORF">OCV65_13065</name>
</gene>
<evidence type="ECO:0000313" key="3">
    <source>
        <dbReference type="EMBL" id="MCU6701151.1"/>
    </source>
</evidence>
<keyword evidence="2" id="KW-0413">Isomerase</keyword>
<protein>
    <submittedName>
        <fullName evidence="3">AGE family epimerase/isomerase</fullName>
    </submittedName>
</protein>
<evidence type="ECO:0000256" key="1">
    <source>
        <dbReference type="ARBA" id="ARBA00008558"/>
    </source>
</evidence>
<dbReference type="PANTHER" id="PTHR15108">
    <property type="entry name" value="N-ACYLGLUCOSAMINE-2-EPIMERASE"/>
    <property type="match status" value="1"/>
</dbReference>